<dbReference type="Pfam" id="PF24709">
    <property type="entry name" value="DUF7670"/>
    <property type="match status" value="1"/>
</dbReference>
<evidence type="ECO:0000259" key="2">
    <source>
        <dbReference type="Pfam" id="PF24709"/>
    </source>
</evidence>
<evidence type="ECO:0000313" key="3">
    <source>
        <dbReference type="EMBL" id="MDU8886585.1"/>
    </source>
</evidence>
<evidence type="ECO:0000313" key="4">
    <source>
        <dbReference type="Proteomes" id="UP001268651"/>
    </source>
</evidence>
<keyword evidence="1" id="KW-0812">Transmembrane</keyword>
<keyword evidence="1" id="KW-0472">Membrane</keyword>
<protein>
    <recommendedName>
        <fullName evidence="2">DUF7670 domain-containing protein</fullName>
    </recommendedName>
</protein>
<accession>A0ABU3U842</accession>
<keyword evidence="4" id="KW-1185">Reference proteome</keyword>
<feature type="domain" description="DUF7670" evidence="2">
    <location>
        <begin position="6"/>
        <end position="135"/>
    </location>
</feature>
<feature type="transmembrane region" description="Helical" evidence="1">
    <location>
        <begin position="12"/>
        <end position="34"/>
    </location>
</feature>
<sequence>MKQSRKISTLILWIARIWGGLILAFILFMVIAHIIESITGEAPKGEGFRNVWEIIAFGCFFVIVLGLAIAYKWEGLGGLIACLGLVIMFTALQISAPDVKMSLLDFVKQASIFIFFIFPPGFLYLLYWYTSKRKSKTLN</sequence>
<comment type="caution">
    <text evidence="3">The sequence shown here is derived from an EMBL/GenBank/DDBJ whole genome shotgun (WGS) entry which is preliminary data.</text>
</comment>
<proteinExistence type="predicted"/>
<evidence type="ECO:0000256" key="1">
    <source>
        <dbReference type="SAM" id="Phobius"/>
    </source>
</evidence>
<name>A0ABU3U842_9FLAO</name>
<organism evidence="3 4">
    <name type="scientific">Gilvirhabdus luticola</name>
    <dbReference type="NCBI Taxonomy" id="3079858"/>
    <lineage>
        <taxon>Bacteria</taxon>
        <taxon>Pseudomonadati</taxon>
        <taxon>Bacteroidota</taxon>
        <taxon>Flavobacteriia</taxon>
        <taxon>Flavobacteriales</taxon>
        <taxon>Flavobacteriaceae</taxon>
        <taxon>Gilvirhabdus</taxon>
    </lineage>
</organism>
<dbReference type="RefSeq" id="WP_316662668.1">
    <property type="nucleotide sequence ID" value="NZ_JAWHTF010000005.1"/>
</dbReference>
<dbReference type="Proteomes" id="UP001268651">
    <property type="component" value="Unassembled WGS sequence"/>
</dbReference>
<feature type="transmembrane region" description="Helical" evidence="1">
    <location>
        <begin position="76"/>
        <end position="94"/>
    </location>
</feature>
<feature type="transmembrane region" description="Helical" evidence="1">
    <location>
        <begin position="54"/>
        <end position="71"/>
    </location>
</feature>
<feature type="transmembrane region" description="Helical" evidence="1">
    <location>
        <begin position="106"/>
        <end position="129"/>
    </location>
</feature>
<gene>
    <name evidence="3" type="ORF">RXV94_10475</name>
</gene>
<reference evidence="3 4" key="1">
    <citation type="submission" date="2023-10" db="EMBL/GenBank/DDBJ databases">
        <title>Marimonas sp. nov. isolated from tidal mud flat.</title>
        <authorList>
            <person name="Jaincy N.J."/>
            <person name="Srinivasan S."/>
            <person name="Lee S.-S."/>
        </authorList>
    </citation>
    <scope>NUCLEOTIDE SEQUENCE [LARGE SCALE GENOMIC DNA]</scope>
    <source>
        <strain evidence="3 4">MJ-SS3</strain>
    </source>
</reference>
<keyword evidence="1" id="KW-1133">Transmembrane helix</keyword>
<dbReference type="EMBL" id="JAWHTF010000005">
    <property type="protein sequence ID" value="MDU8886585.1"/>
    <property type="molecule type" value="Genomic_DNA"/>
</dbReference>
<dbReference type="InterPro" id="IPR056087">
    <property type="entry name" value="DUF7670"/>
</dbReference>